<sequence>MSSMRVVGAGDGGGGWLYWLTENPTTTRTWLNPAGAPSFPATTLASARHAAAAGDAARRAPRGDPPPPSAGRPRVPLPRLLVCKPWRSRLTGPAFSRLYREFHRAPPLLGFFENDETVFCWFAPLTPTSPFLPVHPSQSDLFTLDARHGLVLLTALGADGEPLCLIVWDPIFHRQWLLPLPEFVDYPPVPDCAAAVLCAADGCDHIDCHGNPFRVVYVGTDEDGVAQACVYSSEDRSWSPVTSCEHTDLPLLVISSRPNALVGDAVYFLCHQETFILQYDLFNQELSMIYWPPLPKCKCGEYIVMPTEDGVLGCATLKESKLELWSMEAGTDGAVKWAIRRVVELENLLPSPPRYAISCANGVDVFFVRTDLGTFTVELNSGRVKKVSNSTNIIPYMSFYTPDQAGGIKPPSAIASSSESIEKARDEHHDLLRPHSSGNLGFEKEKWVEKSKEDCECEEDGWEEEAEEEDWEWNGDKAQELFDEGSKAIEEGQLVHAEDCFYTALRSRVLYYGRLSPMCVSTYYKYGYVLLYKARAEIAPYQDWRKSRTSRDDTGSSKASGSNAREDDTEKDLDLAWKMLHIAKAILEKSPCDPVVEVLTYCSLAEVSMEREDIHYSLSAWFKALAILEHLVEPDHCRIILMYPTCGNNGINCVLYNSLKHPISNPSAKVAALCRRVFRFQGYTLFGPRNFHIFLAFKSASKIGDAIPYAAKVISFIKSRMQKLNKAYDAFLAVEGDNIPGAEVSSEKSSLDNDKEFLATLLNEVEEQFEDLAQALTPISKASGARKVVYATPRAGASNSMSTTETIETSSSTGIDLETAGQVIKQANAS</sequence>
<dbReference type="ExpressionAtlas" id="R7W1S0">
    <property type="expression patterns" value="baseline"/>
</dbReference>
<dbReference type="PANTHER" id="PTHR32133">
    <property type="entry name" value="OS07G0120400 PROTEIN"/>
    <property type="match status" value="1"/>
</dbReference>
<protein>
    <submittedName>
        <fullName evidence="1">Uncharacterized protein</fullName>
    </submittedName>
</protein>
<accession>R7W1S0</accession>
<dbReference type="EnsemblPlants" id="EMT03420">
    <property type="protein sequence ID" value="EMT03420"/>
    <property type="gene ID" value="F775_33028"/>
</dbReference>
<proteinExistence type="predicted"/>
<name>R7W1S0_AEGTA</name>
<dbReference type="PANTHER" id="PTHR32133:SF382">
    <property type="entry name" value="F-BOX DOMAIN-CONTAINING PROTEIN"/>
    <property type="match status" value="1"/>
</dbReference>
<evidence type="ECO:0000313" key="1">
    <source>
        <dbReference type="EnsemblPlants" id="EMT03420"/>
    </source>
</evidence>
<reference evidence="1" key="1">
    <citation type="submission" date="2015-06" db="UniProtKB">
        <authorList>
            <consortium name="EnsemblPlants"/>
        </authorList>
    </citation>
    <scope>IDENTIFICATION</scope>
</reference>
<dbReference type="AlphaFoldDB" id="R7W1S0"/>
<organism evidence="1">
    <name type="scientific">Aegilops tauschii</name>
    <name type="common">Tausch's goatgrass</name>
    <name type="synonym">Aegilops squarrosa</name>
    <dbReference type="NCBI Taxonomy" id="37682"/>
    <lineage>
        <taxon>Eukaryota</taxon>
        <taxon>Viridiplantae</taxon>
        <taxon>Streptophyta</taxon>
        <taxon>Embryophyta</taxon>
        <taxon>Tracheophyta</taxon>
        <taxon>Spermatophyta</taxon>
        <taxon>Magnoliopsida</taxon>
        <taxon>Liliopsida</taxon>
        <taxon>Poales</taxon>
        <taxon>Poaceae</taxon>
        <taxon>BOP clade</taxon>
        <taxon>Pooideae</taxon>
        <taxon>Triticodae</taxon>
        <taxon>Triticeae</taxon>
        <taxon>Triticinae</taxon>
        <taxon>Aegilops</taxon>
    </lineage>
</organism>